<evidence type="ECO:0000313" key="2">
    <source>
        <dbReference type="EMBL" id="KZV22480.1"/>
    </source>
</evidence>
<keyword evidence="2" id="KW-0347">Helicase</keyword>
<evidence type="ECO:0000313" key="3">
    <source>
        <dbReference type="Proteomes" id="UP000250235"/>
    </source>
</evidence>
<reference evidence="2 3" key="1">
    <citation type="journal article" date="2015" name="Proc. Natl. Acad. Sci. U.S.A.">
        <title>The resurrection genome of Boea hygrometrica: A blueprint for survival of dehydration.</title>
        <authorList>
            <person name="Xiao L."/>
            <person name="Yang G."/>
            <person name="Zhang L."/>
            <person name="Yang X."/>
            <person name="Zhao S."/>
            <person name="Ji Z."/>
            <person name="Zhou Q."/>
            <person name="Hu M."/>
            <person name="Wang Y."/>
            <person name="Chen M."/>
            <person name="Xu Y."/>
            <person name="Jin H."/>
            <person name="Xiao X."/>
            <person name="Hu G."/>
            <person name="Bao F."/>
            <person name="Hu Y."/>
            <person name="Wan P."/>
            <person name="Li L."/>
            <person name="Deng X."/>
            <person name="Kuang T."/>
            <person name="Xiang C."/>
            <person name="Zhu J.K."/>
            <person name="Oliver M.J."/>
            <person name="He Y."/>
        </authorList>
    </citation>
    <scope>NUCLEOTIDE SEQUENCE [LARGE SCALE GENOMIC DNA]</scope>
    <source>
        <strain evidence="3">cv. XS01</strain>
    </source>
</reference>
<dbReference type="Gene3D" id="1.10.245.10">
    <property type="entry name" value="SWIB/MDM2 domain"/>
    <property type="match status" value="1"/>
</dbReference>
<sequence>MYPMKRTGDELAGSVMGEIFVLPHYKPIIGANEAVRFAPDPSNLWDREAIRVQKISHPFIEHVGYLEHKDPCVLHRLLGSGLIRIQGFVQEIAQVHGVNIPCRIDIYSGWRDLETVRSAITRGGLQFSSPPLLRRRRKGKNNSTATKRVLLGPDCGFFHNKSSGDVWDYIIKNKLQDPADKRFVICDKNLKIVFNNSPRVFAPDLSSLIRTLAYTDKLVEQP</sequence>
<keyword evidence="3" id="KW-1185">Reference proteome</keyword>
<proteinExistence type="predicted"/>
<accession>A0A2Z7AMV7</accession>
<name>A0A2Z7AMV7_9LAMI</name>
<dbReference type="Proteomes" id="UP000250235">
    <property type="component" value="Unassembled WGS sequence"/>
</dbReference>
<feature type="domain" description="DM2" evidence="1">
    <location>
        <begin position="135"/>
        <end position="215"/>
    </location>
</feature>
<dbReference type="CDD" id="cd10568">
    <property type="entry name" value="SWIB_like"/>
    <property type="match status" value="1"/>
</dbReference>
<dbReference type="InterPro" id="IPR036885">
    <property type="entry name" value="SWIB_MDM2_dom_sf"/>
</dbReference>
<keyword evidence="2" id="KW-0067">ATP-binding</keyword>
<dbReference type="PROSITE" id="PS51925">
    <property type="entry name" value="SWIB_MDM2"/>
    <property type="match status" value="1"/>
</dbReference>
<dbReference type="Gene3D" id="3.30.70.2330">
    <property type="match status" value="1"/>
</dbReference>
<keyword evidence="2" id="KW-0378">Hydrolase</keyword>
<protein>
    <submittedName>
        <fullName evidence="2">DNA/RNA helicase protein</fullName>
    </submittedName>
</protein>
<gene>
    <name evidence="2" type="ORF">F511_19700</name>
</gene>
<organism evidence="2 3">
    <name type="scientific">Dorcoceras hygrometricum</name>
    <dbReference type="NCBI Taxonomy" id="472368"/>
    <lineage>
        <taxon>Eukaryota</taxon>
        <taxon>Viridiplantae</taxon>
        <taxon>Streptophyta</taxon>
        <taxon>Embryophyta</taxon>
        <taxon>Tracheophyta</taxon>
        <taxon>Spermatophyta</taxon>
        <taxon>Magnoliopsida</taxon>
        <taxon>eudicotyledons</taxon>
        <taxon>Gunneridae</taxon>
        <taxon>Pentapetalae</taxon>
        <taxon>asterids</taxon>
        <taxon>lamiids</taxon>
        <taxon>Lamiales</taxon>
        <taxon>Gesneriaceae</taxon>
        <taxon>Didymocarpoideae</taxon>
        <taxon>Trichosporeae</taxon>
        <taxon>Loxocarpinae</taxon>
        <taxon>Dorcoceras</taxon>
    </lineage>
</organism>
<dbReference type="SUPFAM" id="SSF47592">
    <property type="entry name" value="SWIB/MDM2 domain"/>
    <property type="match status" value="1"/>
</dbReference>
<dbReference type="GO" id="GO:0004386">
    <property type="term" value="F:helicase activity"/>
    <property type="evidence" value="ECO:0007669"/>
    <property type="project" value="UniProtKB-KW"/>
</dbReference>
<dbReference type="Pfam" id="PF02201">
    <property type="entry name" value="SWIB"/>
    <property type="match status" value="1"/>
</dbReference>
<dbReference type="OrthoDB" id="10251073at2759"/>
<dbReference type="InterPro" id="IPR003121">
    <property type="entry name" value="SWIB_MDM2_domain"/>
</dbReference>
<evidence type="ECO:0000259" key="1">
    <source>
        <dbReference type="PROSITE" id="PS51925"/>
    </source>
</evidence>
<keyword evidence="2" id="KW-0547">Nucleotide-binding</keyword>
<dbReference type="EMBL" id="KV014365">
    <property type="protein sequence ID" value="KZV22480.1"/>
    <property type="molecule type" value="Genomic_DNA"/>
</dbReference>
<dbReference type="AlphaFoldDB" id="A0A2Z7AMV7"/>